<evidence type="ECO:0000256" key="1">
    <source>
        <dbReference type="SAM" id="SignalP"/>
    </source>
</evidence>
<feature type="signal peptide" evidence="1">
    <location>
        <begin position="1"/>
        <end position="30"/>
    </location>
</feature>
<dbReference type="PANTHER" id="PTHR48057:SF7">
    <property type="entry name" value="LEUCINE-RICH REPEAT SERINE_THREONINE-PROTEIN KINASE 1"/>
    <property type="match status" value="1"/>
</dbReference>
<dbReference type="Proteomes" id="UP001430356">
    <property type="component" value="Unassembled WGS sequence"/>
</dbReference>
<dbReference type="PROSITE" id="PS51318">
    <property type="entry name" value="TAT"/>
    <property type="match status" value="1"/>
</dbReference>
<dbReference type="InterPro" id="IPR052595">
    <property type="entry name" value="LRRC69/RLP"/>
</dbReference>
<dbReference type="InterPro" id="IPR006311">
    <property type="entry name" value="TAT_signal"/>
</dbReference>
<reference evidence="2 3" key="1">
    <citation type="journal article" date="2021" name="MBio">
        <title>A New Model Trypanosomatid, Novymonas esmeraldas: Genomic Perception of Its 'Candidatus Pandoraea novymonadis' Endosymbiont.</title>
        <authorList>
            <person name="Zakharova A."/>
            <person name="Saura A."/>
            <person name="Butenko A."/>
            <person name="Podesvova L."/>
            <person name="Warmusova S."/>
            <person name="Kostygov A.Y."/>
            <person name="Nenarokova A."/>
            <person name="Lukes J."/>
            <person name="Opperdoes F.R."/>
            <person name="Yurchenko V."/>
        </authorList>
    </citation>
    <scope>NUCLEOTIDE SEQUENCE [LARGE SCALE GENOMIC DNA]</scope>
    <source>
        <strain evidence="2 3">E262AT.01</strain>
    </source>
</reference>
<accession>A0AAW0F0H8</accession>
<keyword evidence="3" id="KW-1185">Reference proteome</keyword>
<dbReference type="EMBL" id="JAECZO010000280">
    <property type="protein sequence ID" value="KAK7199297.1"/>
    <property type="molecule type" value="Genomic_DNA"/>
</dbReference>
<proteinExistence type="predicted"/>
<dbReference type="Gene3D" id="3.80.10.10">
    <property type="entry name" value="Ribonuclease Inhibitor"/>
    <property type="match status" value="1"/>
</dbReference>
<name>A0AAW0F0H8_9TRYP</name>
<dbReference type="InterPro" id="IPR032675">
    <property type="entry name" value="LRR_dom_sf"/>
</dbReference>
<protein>
    <submittedName>
        <fullName evidence="2">Surface antigen protein 2</fullName>
    </submittedName>
</protein>
<evidence type="ECO:0000313" key="3">
    <source>
        <dbReference type="Proteomes" id="UP001430356"/>
    </source>
</evidence>
<comment type="caution">
    <text evidence="2">The sequence shown here is derived from an EMBL/GenBank/DDBJ whole genome shotgun (WGS) entry which is preliminary data.</text>
</comment>
<keyword evidence="1" id="KW-0732">Signal</keyword>
<dbReference type="PANTHER" id="PTHR48057">
    <property type="entry name" value="LEUCINE-RICH REPEAT SERINE/THREONINE-PROTEIN KINASE 1"/>
    <property type="match status" value="1"/>
</dbReference>
<evidence type="ECO:0000313" key="2">
    <source>
        <dbReference type="EMBL" id="KAK7199297.1"/>
    </source>
</evidence>
<gene>
    <name evidence="2" type="ORF">NESM_000901300</name>
</gene>
<organism evidence="2 3">
    <name type="scientific">Novymonas esmeraldas</name>
    <dbReference type="NCBI Taxonomy" id="1808958"/>
    <lineage>
        <taxon>Eukaryota</taxon>
        <taxon>Discoba</taxon>
        <taxon>Euglenozoa</taxon>
        <taxon>Kinetoplastea</taxon>
        <taxon>Metakinetoplastina</taxon>
        <taxon>Trypanosomatida</taxon>
        <taxon>Trypanosomatidae</taxon>
        <taxon>Novymonas</taxon>
    </lineage>
</organism>
<feature type="chain" id="PRO_5043564401" evidence="1">
    <location>
        <begin position="31"/>
        <end position="292"/>
    </location>
</feature>
<dbReference type="SUPFAM" id="SSF52058">
    <property type="entry name" value="L domain-like"/>
    <property type="match status" value="1"/>
</dbReference>
<dbReference type="AlphaFoldDB" id="A0AAW0F0H8"/>
<sequence>MTHRVRRRALAIVAAVALLLCAAGVPGARATATTDFTAAQRTNTLKVLQAFPPAMPGLGWTDNDFCTFAYVTCAPSSVSVVVTAGSTVSGSLPELPSTGVDYAQVMVKQVDFSGMGERLTGTLPLSWSSLSSIRRIELSSTKSSGTPPAVWSSMAAVQSLKLSKAGVRGTLPVEWSSLPRPVTLKLTNNSFCGCVPASWSAKAGLTVVVDASVTGSTCTTTNSCSVTGACGLEGCIACAEASPSVCGACSHAYFLTGENTCVKYSGDGAAAPSTTALAALVVCMLVEALIAA</sequence>